<dbReference type="AlphaFoldDB" id="A0AAD9Y7K7"/>
<evidence type="ECO:0008006" key="3">
    <source>
        <dbReference type="Google" id="ProtNLM"/>
    </source>
</evidence>
<evidence type="ECO:0000313" key="1">
    <source>
        <dbReference type="EMBL" id="KAK2750197.1"/>
    </source>
</evidence>
<name>A0AAD9Y7K7_COLKA</name>
<protein>
    <recommendedName>
        <fullName evidence="3">Fungal N-terminal domain-containing protein</fullName>
    </recommendedName>
</protein>
<evidence type="ECO:0000313" key="2">
    <source>
        <dbReference type="Proteomes" id="UP001281614"/>
    </source>
</evidence>
<keyword evidence="2" id="KW-1185">Reference proteome</keyword>
<organism evidence="1 2">
    <name type="scientific">Colletotrichum kahawae</name>
    <name type="common">Coffee berry disease fungus</name>
    <dbReference type="NCBI Taxonomy" id="34407"/>
    <lineage>
        <taxon>Eukaryota</taxon>
        <taxon>Fungi</taxon>
        <taxon>Dikarya</taxon>
        <taxon>Ascomycota</taxon>
        <taxon>Pezizomycotina</taxon>
        <taxon>Sordariomycetes</taxon>
        <taxon>Hypocreomycetidae</taxon>
        <taxon>Glomerellales</taxon>
        <taxon>Glomerellaceae</taxon>
        <taxon>Colletotrichum</taxon>
        <taxon>Colletotrichum gloeosporioides species complex</taxon>
    </lineage>
</organism>
<accession>A0AAD9Y7K7</accession>
<comment type="caution">
    <text evidence="1">The sequence shown here is derived from an EMBL/GenBank/DDBJ whole genome shotgun (WGS) entry which is preliminary data.</text>
</comment>
<dbReference type="EMBL" id="VYYT01000273">
    <property type="protein sequence ID" value="KAK2750197.1"/>
    <property type="molecule type" value="Genomic_DNA"/>
</dbReference>
<proteinExistence type="predicted"/>
<reference evidence="1" key="1">
    <citation type="submission" date="2023-02" db="EMBL/GenBank/DDBJ databases">
        <title>Colletotrichum kahawae CIFC_Que2 genome sequencing and assembly.</title>
        <authorList>
            <person name="Baroncelli R."/>
        </authorList>
    </citation>
    <scope>NUCLEOTIDE SEQUENCE</scope>
    <source>
        <strain evidence="1">CIFC_Que2</strain>
    </source>
</reference>
<sequence length="147" mass="16819">MDPFSAATGVAGLISLGIELGKGLKTYYDDFQSMDEDVALHTQHADRLHTFVDMLSSRFDGHNEADPALFRSLQECYQACNSCLQDFGALNRKYSRDPGSKPKGMRKRWEAALAHFHYPLQKKRFEDLEAEMEKFRSEISVRLQLLN</sequence>
<gene>
    <name evidence="1" type="ORF">CKAH01_17967</name>
</gene>
<dbReference type="Proteomes" id="UP001281614">
    <property type="component" value="Unassembled WGS sequence"/>
</dbReference>